<dbReference type="InterPro" id="IPR010298">
    <property type="entry name" value="YacP-like"/>
</dbReference>
<protein>
    <recommendedName>
        <fullName evidence="4">NYN domain-containing protein</fullName>
    </recommendedName>
</protein>
<dbReference type="EMBL" id="BLLF01000256">
    <property type="protein sequence ID" value="GFH09714.1"/>
    <property type="molecule type" value="Genomic_DNA"/>
</dbReference>
<feature type="region of interest" description="Disordered" evidence="1">
    <location>
        <begin position="280"/>
        <end position="300"/>
    </location>
</feature>
<evidence type="ECO:0000313" key="3">
    <source>
        <dbReference type="Proteomes" id="UP000485058"/>
    </source>
</evidence>
<dbReference type="Pfam" id="PF05991">
    <property type="entry name" value="NYN_YacP"/>
    <property type="match status" value="1"/>
</dbReference>
<name>A0A699YSF2_HAELA</name>
<feature type="compositionally biased region" description="Polar residues" evidence="1">
    <location>
        <begin position="280"/>
        <end position="292"/>
    </location>
</feature>
<evidence type="ECO:0000313" key="2">
    <source>
        <dbReference type="EMBL" id="GFH09714.1"/>
    </source>
</evidence>
<sequence>MLLTSRPSSWTADKCGYSKRLCPIAAKSAKVSGDSEPTQILDLTPKSKTTQPLSRQAFRRKRASPEEWQATKASAALAAAKSSAALQRNEKQVRESSWEELMATEPPVMLVDAYNVLHGDPELKRSLVHNADHGRGMLQQWVEEFAQAARIHCWLVYDALGSSRHEVQYVKCGPWVTEVFTCNSEADTFIIRKAAEFIARKAAKVYVISSDHRIHDGALDDQYTTVIVGAQSFLEDLHACRKGRLQAAMQWSVPWQSKQRQRMSKYSQAMAAANMWNASQTSTVSDSDGSTAKQKDMDTLPESSDLHLLLERIAANTGKQSRLGDPYVDQALQSEQPADAVLNHASSDMEDDEEAWGFLRKKL</sequence>
<feature type="region of interest" description="Disordered" evidence="1">
    <location>
        <begin position="334"/>
        <end position="354"/>
    </location>
</feature>
<dbReference type="Proteomes" id="UP000485058">
    <property type="component" value="Unassembled WGS sequence"/>
</dbReference>
<reference evidence="2 3" key="1">
    <citation type="submission" date="2020-02" db="EMBL/GenBank/DDBJ databases">
        <title>Draft genome sequence of Haematococcus lacustris strain NIES-144.</title>
        <authorList>
            <person name="Morimoto D."/>
            <person name="Nakagawa S."/>
            <person name="Yoshida T."/>
            <person name="Sawayama S."/>
        </authorList>
    </citation>
    <scope>NUCLEOTIDE SEQUENCE [LARGE SCALE GENOMIC DNA]</scope>
    <source>
        <strain evidence="2 3">NIES-144</strain>
    </source>
</reference>
<evidence type="ECO:0000256" key="1">
    <source>
        <dbReference type="SAM" id="MobiDB-lite"/>
    </source>
</evidence>
<organism evidence="2 3">
    <name type="scientific">Haematococcus lacustris</name>
    <name type="common">Green alga</name>
    <name type="synonym">Haematococcus pluvialis</name>
    <dbReference type="NCBI Taxonomy" id="44745"/>
    <lineage>
        <taxon>Eukaryota</taxon>
        <taxon>Viridiplantae</taxon>
        <taxon>Chlorophyta</taxon>
        <taxon>core chlorophytes</taxon>
        <taxon>Chlorophyceae</taxon>
        <taxon>CS clade</taxon>
        <taxon>Chlamydomonadales</taxon>
        <taxon>Haematococcaceae</taxon>
        <taxon>Haematococcus</taxon>
    </lineage>
</organism>
<dbReference type="PANTHER" id="PTHR34547:SF1">
    <property type="entry name" value="YACP-LIKE NYN DOMAIN PROTEIN"/>
    <property type="match status" value="1"/>
</dbReference>
<accession>A0A699YSF2</accession>
<dbReference type="PANTHER" id="PTHR34547">
    <property type="entry name" value="YACP-LIKE NYN DOMAIN PROTEIN"/>
    <property type="match status" value="1"/>
</dbReference>
<dbReference type="AlphaFoldDB" id="A0A699YSF2"/>
<evidence type="ECO:0008006" key="4">
    <source>
        <dbReference type="Google" id="ProtNLM"/>
    </source>
</evidence>
<keyword evidence="3" id="KW-1185">Reference proteome</keyword>
<comment type="caution">
    <text evidence="2">The sequence shown here is derived from an EMBL/GenBank/DDBJ whole genome shotgun (WGS) entry which is preliminary data.</text>
</comment>
<feature type="region of interest" description="Disordered" evidence="1">
    <location>
        <begin position="29"/>
        <end position="67"/>
    </location>
</feature>
<proteinExistence type="predicted"/>
<gene>
    <name evidence="2" type="ORF">HaLaN_04906</name>
</gene>